<proteinExistence type="predicted"/>
<evidence type="ECO:0000256" key="1">
    <source>
        <dbReference type="SAM" id="MobiDB-lite"/>
    </source>
</evidence>
<feature type="region of interest" description="Disordered" evidence="1">
    <location>
        <begin position="93"/>
        <end position="125"/>
    </location>
</feature>
<feature type="compositionally biased region" description="Basic and acidic residues" evidence="1">
    <location>
        <begin position="93"/>
        <end position="104"/>
    </location>
</feature>
<dbReference type="Pfam" id="PF26056">
    <property type="entry name" value="DUF8017"/>
    <property type="match status" value="1"/>
</dbReference>
<sequence>MWQGQQPSGNEPRQQPPSANPYLRPAPWDAPTVTAGPGGGPNGGPGGDGDSGSGGGGEEGGGDRRRTMVVALVAVAAVLMTAGVTGWLVLGRDSGEDGTRKDEATDVSPSPSGPPARSSGEPKPVVAGWKTVVNPKTGIAFDVPPEWDRKAATWASYAVEGGDEEKILVGFAAPAVLKEKWCASDDNKDGVDEDTALASAGSRSENSAKDVAEAARKNAELWVYGRYAQPDRTKISNGPVASYTTASGIKGSLATSESSGADRSGKCDTDGKATAFAFKNSKGDFVSWTFHGAKGVDDEVPDATVREILGTVRLTDGTTGS</sequence>
<accession>A0A370BAD2</accession>
<keyword evidence="5" id="KW-1185">Reference proteome</keyword>
<feature type="region of interest" description="Disordered" evidence="1">
    <location>
        <begin position="1"/>
        <end position="63"/>
    </location>
</feature>
<feature type="domain" description="DUF8017" evidence="3">
    <location>
        <begin position="123"/>
        <end position="315"/>
    </location>
</feature>
<feature type="compositionally biased region" description="Gly residues" evidence="1">
    <location>
        <begin position="36"/>
        <end position="59"/>
    </location>
</feature>
<organism evidence="4 5">
    <name type="scientific">Streptomyces corynorhini</name>
    <dbReference type="NCBI Taxonomy" id="2282652"/>
    <lineage>
        <taxon>Bacteria</taxon>
        <taxon>Bacillati</taxon>
        <taxon>Actinomycetota</taxon>
        <taxon>Actinomycetes</taxon>
        <taxon>Kitasatosporales</taxon>
        <taxon>Streptomycetaceae</taxon>
        <taxon>Streptomyces</taxon>
    </lineage>
</organism>
<dbReference type="AlphaFoldDB" id="A0A370BAD2"/>
<evidence type="ECO:0000259" key="3">
    <source>
        <dbReference type="Pfam" id="PF26056"/>
    </source>
</evidence>
<keyword evidence="2" id="KW-0812">Transmembrane</keyword>
<keyword evidence="2" id="KW-0472">Membrane</keyword>
<feature type="transmembrane region" description="Helical" evidence="2">
    <location>
        <begin position="69"/>
        <end position="90"/>
    </location>
</feature>
<name>A0A370BAD2_9ACTN</name>
<dbReference type="RefSeq" id="WP_114623078.1">
    <property type="nucleotide sequence ID" value="NZ_QQNA01000053.1"/>
</dbReference>
<dbReference type="Proteomes" id="UP000253741">
    <property type="component" value="Unassembled WGS sequence"/>
</dbReference>
<dbReference type="OrthoDB" id="3614545at2"/>
<feature type="compositionally biased region" description="Polar residues" evidence="1">
    <location>
        <begin position="1"/>
        <end position="13"/>
    </location>
</feature>
<evidence type="ECO:0000313" key="5">
    <source>
        <dbReference type="Proteomes" id="UP000253741"/>
    </source>
</evidence>
<keyword evidence="2" id="KW-1133">Transmembrane helix</keyword>
<evidence type="ECO:0000313" key="4">
    <source>
        <dbReference type="EMBL" id="RDG38591.1"/>
    </source>
</evidence>
<dbReference type="EMBL" id="QQNA01000053">
    <property type="protein sequence ID" value="RDG38591.1"/>
    <property type="molecule type" value="Genomic_DNA"/>
</dbReference>
<gene>
    <name evidence="4" type="ORF">DVH02_08380</name>
</gene>
<dbReference type="InterPro" id="IPR058330">
    <property type="entry name" value="DUF8017"/>
</dbReference>
<protein>
    <recommendedName>
        <fullName evidence="3">DUF8017 domain-containing protein</fullName>
    </recommendedName>
</protein>
<feature type="region of interest" description="Disordered" evidence="1">
    <location>
        <begin position="185"/>
        <end position="212"/>
    </location>
</feature>
<comment type="caution">
    <text evidence="4">The sequence shown here is derived from an EMBL/GenBank/DDBJ whole genome shotgun (WGS) entry which is preliminary data.</text>
</comment>
<reference evidence="4 5" key="1">
    <citation type="submission" date="2018-07" db="EMBL/GenBank/DDBJ databases">
        <title>Streptomyces species from bats.</title>
        <authorList>
            <person name="Dunlap C."/>
        </authorList>
    </citation>
    <scope>NUCLEOTIDE SEQUENCE [LARGE SCALE GENOMIC DNA]</scope>
    <source>
        <strain evidence="4 5">AC230</strain>
    </source>
</reference>
<evidence type="ECO:0000256" key="2">
    <source>
        <dbReference type="SAM" id="Phobius"/>
    </source>
</evidence>